<gene>
    <name evidence="3" type="ORF">Z518_04699</name>
</gene>
<dbReference type="AlphaFoldDB" id="A0A0D2H8E3"/>
<dbReference type="EMBL" id="KN847477">
    <property type="protein sequence ID" value="KIX06723.1"/>
    <property type="molecule type" value="Genomic_DNA"/>
</dbReference>
<evidence type="ECO:0000259" key="2">
    <source>
        <dbReference type="PROSITE" id="PS51819"/>
    </source>
</evidence>
<dbReference type="PANTHER" id="PTHR43048">
    <property type="entry name" value="METHYLMALONYL-COA EPIMERASE"/>
    <property type="match status" value="1"/>
</dbReference>
<dbReference type="PROSITE" id="PS51819">
    <property type="entry name" value="VOC"/>
    <property type="match status" value="2"/>
</dbReference>
<dbReference type="GO" id="GO:0046872">
    <property type="term" value="F:metal ion binding"/>
    <property type="evidence" value="ECO:0007669"/>
    <property type="project" value="UniProtKB-KW"/>
</dbReference>
<organism evidence="3 4">
    <name type="scientific">Rhinocladiella mackenziei CBS 650.93</name>
    <dbReference type="NCBI Taxonomy" id="1442369"/>
    <lineage>
        <taxon>Eukaryota</taxon>
        <taxon>Fungi</taxon>
        <taxon>Dikarya</taxon>
        <taxon>Ascomycota</taxon>
        <taxon>Pezizomycotina</taxon>
        <taxon>Eurotiomycetes</taxon>
        <taxon>Chaetothyriomycetidae</taxon>
        <taxon>Chaetothyriales</taxon>
        <taxon>Herpotrichiellaceae</taxon>
        <taxon>Rhinocladiella</taxon>
    </lineage>
</organism>
<dbReference type="RefSeq" id="XP_013273859.1">
    <property type="nucleotide sequence ID" value="XM_013418405.1"/>
</dbReference>
<sequence>MAYRIVKLYHPSHRVPSLEEADEFFNKVFGIPSVWRSALYTEPDPRYPTYPTDYCIFTSIADVFFDCIDPRKYIIDGEQRYATVEKPQLNGLGWGVEGIDEIYAKVQTLGIRCTDQANRPSDPQVCPVASFKKSKLFYTEAPTSGLRYEFYPVESIGDYDHRKNPSWELKPRIGKGDLKVQFCSHHTILTGNRERAIRLYVDTLGGRVIHDERNTLRGTDSVYILLADAVYEFATPRHSGSYAAKDYETREHPEEDVYHALTWKVEDLSVVKNHLRAQGVRIIAENDEMVIVEPADGLGIPWGFITTILPNDDRYTPELWT</sequence>
<feature type="domain" description="VOC" evidence="2">
    <location>
        <begin position="7"/>
        <end position="153"/>
    </location>
</feature>
<evidence type="ECO:0000256" key="1">
    <source>
        <dbReference type="ARBA" id="ARBA00022723"/>
    </source>
</evidence>
<keyword evidence="4" id="KW-1185">Reference proteome</keyword>
<proteinExistence type="predicted"/>
<dbReference type="PANTHER" id="PTHR43048:SF3">
    <property type="entry name" value="METHYLMALONYL-COA EPIMERASE, MITOCHONDRIAL"/>
    <property type="match status" value="1"/>
</dbReference>
<dbReference type="GO" id="GO:0004493">
    <property type="term" value="F:methylmalonyl-CoA epimerase activity"/>
    <property type="evidence" value="ECO:0007669"/>
    <property type="project" value="TreeGrafter"/>
</dbReference>
<dbReference type="OrthoDB" id="5330508at2759"/>
<protein>
    <recommendedName>
        <fullName evidence="2">VOC domain-containing protein</fullName>
    </recommendedName>
</protein>
<dbReference type="Gene3D" id="3.10.180.10">
    <property type="entry name" value="2,3-Dihydroxybiphenyl 1,2-Dioxygenase, domain 1"/>
    <property type="match status" value="2"/>
</dbReference>
<dbReference type="SUPFAM" id="SSF54593">
    <property type="entry name" value="Glyoxalase/Bleomycin resistance protein/Dihydroxybiphenyl dioxygenase"/>
    <property type="match status" value="2"/>
</dbReference>
<dbReference type="GO" id="GO:0046491">
    <property type="term" value="P:L-methylmalonyl-CoA metabolic process"/>
    <property type="evidence" value="ECO:0007669"/>
    <property type="project" value="TreeGrafter"/>
</dbReference>
<evidence type="ECO:0000313" key="3">
    <source>
        <dbReference type="EMBL" id="KIX06723.1"/>
    </source>
</evidence>
<name>A0A0D2H8E3_9EURO</name>
<feature type="domain" description="VOC" evidence="2">
    <location>
        <begin position="181"/>
        <end position="321"/>
    </location>
</feature>
<dbReference type="HOGENOM" id="CLU_935793_0_0_1"/>
<evidence type="ECO:0000313" key="4">
    <source>
        <dbReference type="Proteomes" id="UP000053617"/>
    </source>
</evidence>
<keyword evidence="1" id="KW-0479">Metal-binding</keyword>
<dbReference type="InterPro" id="IPR051785">
    <property type="entry name" value="MMCE/EMCE_epimerase"/>
</dbReference>
<dbReference type="InterPro" id="IPR029068">
    <property type="entry name" value="Glyas_Bleomycin-R_OHBP_Dase"/>
</dbReference>
<dbReference type="InterPro" id="IPR037523">
    <property type="entry name" value="VOC_core"/>
</dbReference>
<accession>A0A0D2H8E3</accession>
<dbReference type="VEuPathDB" id="FungiDB:Z518_04699"/>
<reference evidence="3 4" key="1">
    <citation type="submission" date="2015-01" db="EMBL/GenBank/DDBJ databases">
        <title>The Genome Sequence of Rhinocladiella mackenzie CBS 650.93.</title>
        <authorList>
            <consortium name="The Broad Institute Genomics Platform"/>
            <person name="Cuomo C."/>
            <person name="de Hoog S."/>
            <person name="Gorbushina A."/>
            <person name="Stielow B."/>
            <person name="Teixiera M."/>
            <person name="Abouelleil A."/>
            <person name="Chapman S.B."/>
            <person name="Priest M."/>
            <person name="Young S.K."/>
            <person name="Wortman J."/>
            <person name="Nusbaum C."/>
            <person name="Birren B."/>
        </authorList>
    </citation>
    <scope>NUCLEOTIDE SEQUENCE [LARGE SCALE GENOMIC DNA]</scope>
    <source>
        <strain evidence="3 4">CBS 650.93</strain>
    </source>
</reference>
<dbReference type="Proteomes" id="UP000053617">
    <property type="component" value="Unassembled WGS sequence"/>
</dbReference>
<dbReference type="GeneID" id="25292770"/>